<keyword evidence="4" id="KW-1185">Reference proteome</keyword>
<evidence type="ECO:0000259" key="2">
    <source>
        <dbReference type="PROSITE" id="PS51229"/>
    </source>
</evidence>
<protein>
    <recommendedName>
        <fullName evidence="1">Defective in cullin neddylation protein</fullName>
    </recommendedName>
</protein>
<dbReference type="PROSITE" id="PS51229">
    <property type="entry name" value="DCUN1"/>
    <property type="match status" value="1"/>
</dbReference>
<proteinExistence type="predicted"/>
<dbReference type="FunFam" id="1.10.238.200:FF:000003">
    <property type="entry name" value="DCN1-like protein 3"/>
    <property type="match status" value="1"/>
</dbReference>
<evidence type="ECO:0000313" key="4">
    <source>
        <dbReference type="Proteomes" id="UP000308199"/>
    </source>
</evidence>
<dbReference type="GO" id="GO:0097602">
    <property type="term" value="F:cullin family protein binding"/>
    <property type="evidence" value="ECO:0007669"/>
    <property type="project" value="TreeGrafter"/>
</dbReference>
<feature type="domain" description="DCUN1" evidence="2">
    <location>
        <begin position="38"/>
        <end position="268"/>
    </location>
</feature>
<dbReference type="GO" id="GO:0031624">
    <property type="term" value="F:ubiquitin conjugating enzyme binding"/>
    <property type="evidence" value="ECO:0007669"/>
    <property type="project" value="TreeGrafter"/>
</dbReference>
<dbReference type="Proteomes" id="UP000308199">
    <property type="component" value="Unassembled WGS sequence"/>
</dbReference>
<dbReference type="InterPro" id="IPR014764">
    <property type="entry name" value="DCN-prot"/>
</dbReference>
<dbReference type="Gene3D" id="1.10.238.200">
    <property type="entry name" value="Cullin, PONY binding domain"/>
    <property type="match status" value="1"/>
</dbReference>
<dbReference type="OrthoDB" id="27198at2759"/>
<dbReference type="GO" id="GO:0032182">
    <property type="term" value="F:ubiquitin-like protein binding"/>
    <property type="evidence" value="ECO:0007669"/>
    <property type="project" value="TreeGrafter"/>
</dbReference>
<comment type="caution">
    <text evidence="3">The sequence shown here is derived from an EMBL/GenBank/DDBJ whole genome shotgun (WGS) entry which is preliminary data.</text>
</comment>
<organism evidence="3 4">
    <name type="scientific">Phellinidium pouzarii</name>
    <dbReference type="NCBI Taxonomy" id="167371"/>
    <lineage>
        <taxon>Eukaryota</taxon>
        <taxon>Fungi</taxon>
        <taxon>Dikarya</taxon>
        <taxon>Basidiomycota</taxon>
        <taxon>Agaricomycotina</taxon>
        <taxon>Agaricomycetes</taxon>
        <taxon>Hymenochaetales</taxon>
        <taxon>Hymenochaetaceae</taxon>
        <taxon>Phellinidium</taxon>
    </lineage>
</organism>
<name>A0A4S4LFJ6_9AGAM</name>
<dbReference type="Gene3D" id="1.10.238.10">
    <property type="entry name" value="EF-hand"/>
    <property type="match status" value="1"/>
</dbReference>
<dbReference type="PANTHER" id="PTHR12281">
    <property type="entry name" value="RP42 RELATED"/>
    <property type="match status" value="1"/>
</dbReference>
<evidence type="ECO:0000256" key="1">
    <source>
        <dbReference type="RuleBase" id="RU410713"/>
    </source>
</evidence>
<dbReference type="InterPro" id="IPR042460">
    <property type="entry name" value="DCN1-like_PONY"/>
</dbReference>
<sequence>MPICLWCISDCATHSDDDNGEPSKASDVPTPQTITCGEIVRRPDELFDAYADPKELDTMGADGLVRLCADANIPMEGTRPLLLAWQLDAKELATFSKEEWTKGLDVLEVNSLQSLSAVLIDLEELLVLRKPPPGRPPPRAISKYIKSKSATPLIDKYNKGRYWSYVENVEAAFSNFYSFLFGLVKNEGSRNIDIDYALVLWSVVLEPIYPIMPEIIEFIKEKGTCKGVNKDLWNMMKDFCRVVKPTLEGYDSDGAWPTLLDDFVAWKNAKGEVNNESIAA</sequence>
<accession>A0A4S4LFJ6</accession>
<dbReference type="EMBL" id="SGPK01000047">
    <property type="protein sequence ID" value="THH09991.1"/>
    <property type="molecule type" value="Genomic_DNA"/>
</dbReference>
<dbReference type="GO" id="GO:0005886">
    <property type="term" value="C:plasma membrane"/>
    <property type="evidence" value="ECO:0007669"/>
    <property type="project" value="UniProtKB-ARBA"/>
</dbReference>
<dbReference type="GO" id="GO:0000151">
    <property type="term" value="C:ubiquitin ligase complex"/>
    <property type="evidence" value="ECO:0007669"/>
    <property type="project" value="TreeGrafter"/>
</dbReference>
<reference evidence="3 4" key="1">
    <citation type="submission" date="2019-02" db="EMBL/GenBank/DDBJ databases">
        <title>Genome sequencing of the rare red list fungi Phellinidium pouzarii.</title>
        <authorList>
            <person name="Buettner E."/>
            <person name="Kellner H."/>
        </authorList>
    </citation>
    <scope>NUCLEOTIDE SEQUENCE [LARGE SCALE GENOMIC DNA]</scope>
    <source>
        <strain evidence="3 4">DSM 108285</strain>
    </source>
</reference>
<dbReference type="InterPro" id="IPR005176">
    <property type="entry name" value="PONY_dom"/>
</dbReference>
<comment type="function">
    <text evidence="1">Neddylation of cullins play an essential role in the regulation of SCF-type complexes activity.</text>
</comment>
<dbReference type="Pfam" id="PF03556">
    <property type="entry name" value="Cullin_binding"/>
    <property type="match status" value="1"/>
</dbReference>
<dbReference type="AlphaFoldDB" id="A0A4S4LFJ6"/>
<evidence type="ECO:0000313" key="3">
    <source>
        <dbReference type="EMBL" id="THH09991.1"/>
    </source>
</evidence>
<dbReference type="GO" id="GO:0045116">
    <property type="term" value="P:protein neddylation"/>
    <property type="evidence" value="ECO:0007669"/>
    <property type="project" value="TreeGrafter"/>
</dbReference>
<gene>
    <name evidence="3" type="ORF">EW145_g1630</name>
</gene>